<dbReference type="PANTHER" id="PTHR12940:SF0">
    <property type="entry name" value="SPLICING FACTOR ESS-2 HOMOLOG"/>
    <property type="match status" value="1"/>
</dbReference>
<sequence>MADAAAADRAAMPPPPSRPGSKRKVVLEEDTFAEAIEAIIERDFFPALPKLQNQLEWLQAVQSGDPAQIKRAQLNIARRRAVGSAAAAAAATPARTPAGAAAAAALQQQGLDPVSAQQAVGAKAPSLGLDQFFSSYQGEDNASFQQIQKKTIERKRAKMVHHLQDKNTPLLLEAGGHSTDEYGTSGQAPSTVLSTRHEPKSALYYDSSQRQALALTAAEQAAMVQGPPKSINLAATRSICAGPLQEPMAAPPAAAAPARGSISVPAAAVVVDAAAAAAGGEGSAEQRQADRLAAAAVAPGTRGYGYMKTPQIVPGVDASPLMTWGDIASTPLRLDGTDHDIEGLGVLGEEYGDGVPGRQFTMPQVRTREVAAQQMHASRSAAVKRRGGAGAAGVGGGASGLGGRPGSATPLLDSLRRGSSSMRLTGQRSGAAGSTPVHGLSAAGLKLAKQLGKGSRPGTGARAGSGAGSALAGSAADLQLRASYKGGSGAAATPVRVGAGAGVASGGWDMTPGRAAAGAGSSRQLSGKVHVQAGSGAGGRAAAAKAQQPAAGASVTDDLLQLG</sequence>
<evidence type="ECO:0000313" key="6">
    <source>
        <dbReference type="Proteomes" id="UP001244341"/>
    </source>
</evidence>
<evidence type="ECO:0008006" key="7">
    <source>
        <dbReference type="Google" id="ProtNLM"/>
    </source>
</evidence>
<comment type="subcellular location">
    <subcellularLocation>
        <location evidence="1">Nucleus</location>
    </subcellularLocation>
</comment>
<dbReference type="Pfam" id="PF09751">
    <property type="entry name" value="Es2"/>
    <property type="match status" value="1"/>
</dbReference>
<organism evidence="5 6">
    <name type="scientific">Tetradesmus obliquus</name>
    <name type="common">Green alga</name>
    <name type="synonym">Acutodesmus obliquus</name>
    <dbReference type="NCBI Taxonomy" id="3088"/>
    <lineage>
        <taxon>Eukaryota</taxon>
        <taxon>Viridiplantae</taxon>
        <taxon>Chlorophyta</taxon>
        <taxon>core chlorophytes</taxon>
        <taxon>Chlorophyceae</taxon>
        <taxon>CS clade</taxon>
        <taxon>Sphaeropleales</taxon>
        <taxon>Scenedesmaceae</taxon>
        <taxon>Tetradesmus</taxon>
    </lineage>
</organism>
<dbReference type="Proteomes" id="UP001244341">
    <property type="component" value="Chromosome 2b"/>
</dbReference>
<accession>A0ABY8TPC6</accession>
<feature type="compositionally biased region" description="Gly residues" evidence="4">
    <location>
        <begin position="388"/>
        <end position="405"/>
    </location>
</feature>
<protein>
    <recommendedName>
        <fullName evidence="7">Nuclear protein Es2</fullName>
    </recommendedName>
</protein>
<feature type="region of interest" description="Disordered" evidence="4">
    <location>
        <begin position="1"/>
        <end position="22"/>
    </location>
</feature>
<proteinExistence type="inferred from homology"/>
<feature type="region of interest" description="Disordered" evidence="4">
    <location>
        <begin position="419"/>
        <end position="438"/>
    </location>
</feature>
<comment type="similarity">
    <text evidence="2">Belongs to the ESS2 family.</text>
</comment>
<dbReference type="InterPro" id="IPR019148">
    <property type="entry name" value="Nuclear_protein_DGCR14_ESS-2"/>
</dbReference>
<name>A0ABY8TPC6_TETOB</name>
<feature type="compositionally biased region" description="Low complexity" evidence="4">
    <location>
        <begin position="540"/>
        <end position="553"/>
    </location>
</feature>
<evidence type="ECO:0000313" key="5">
    <source>
        <dbReference type="EMBL" id="WIA10208.1"/>
    </source>
</evidence>
<feature type="compositionally biased region" description="Polar residues" evidence="4">
    <location>
        <begin position="419"/>
        <end position="428"/>
    </location>
</feature>
<evidence type="ECO:0000256" key="1">
    <source>
        <dbReference type="ARBA" id="ARBA00004123"/>
    </source>
</evidence>
<reference evidence="5 6" key="1">
    <citation type="submission" date="2023-05" db="EMBL/GenBank/DDBJ databases">
        <title>A 100% complete, gapless, phased diploid assembly of the Scenedesmus obliquus UTEX 3031 genome.</title>
        <authorList>
            <person name="Biondi T.C."/>
            <person name="Hanschen E.R."/>
            <person name="Kwon T."/>
            <person name="Eng W."/>
            <person name="Kruse C.P.S."/>
            <person name="Koehler S.I."/>
            <person name="Kunde Y."/>
            <person name="Gleasner C.D."/>
            <person name="You Mak K.T."/>
            <person name="Polle J."/>
            <person name="Hovde B.T."/>
            <person name="Starkenburg S.R."/>
        </authorList>
    </citation>
    <scope>NUCLEOTIDE SEQUENCE [LARGE SCALE GENOMIC DNA]</scope>
    <source>
        <strain evidence="5 6">DOE0152z</strain>
    </source>
</reference>
<keyword evidence="3" id="KW-0539">Nucleus</keyword>
<evidence type="ECO:0000256" key="2">
    <source>
        <dbReference type="ARBA" id="ARBA00009072"/>
    </source>
</evidence>
<gene>
    <name evidence="5" type="ORF">OEZ85_010411</name>
</gene>
<feature type="compositionally biased region" description="Low complexity" evidence="4">
    <location>
        <begin position="1"/>
        <end position="11"/>
    </location>
</feature>
<evidence type="ECO:0000256" key="3">
    <source>
        <dbReference type="ARBA" id="ARBA00023242"/>
    </source>
</evidence>
<evidence type="ECO:0000256" key="4">
    <source>
        <dbReference type="SAM" id="MobiDB-lite"/>
    </source>
</evidence>
<dbReference type="PANTHER" id="PTHR12940">
    <property type="entry name" value="ES-2 PROTEIN - RELATED"/>
    <property type="match status" value="1"/>
</dbReference>
<feature type="region of interest" description="Disordered" evidence="4">
    <location>
        <begin position="540"/>
        <end position="563"/>
    </location>
</feature>
<dbReference type="EMBL" id="CP126209">
    <property type="protein sequence ID" value="WIA10208.1"/>
    <property type="molecule type" value="Genomic_DNA"/>
</dbReference>
<keyword evidence="6" id="KW-1185">Reference proteome</keyword>
<feature type="region of interest" description="Disordered" evidence="4">
    <location>
        <begin position="384"/>
        <end position="414"/>
    </location>
</feature>